<dbReference type="EMBL" id="PP595732">
    <property type="protein sequence ID" value="XBS49876.1"/>
    <property type="molecule type" value="Genomic_DNA"/>
</dbReference>
<evidence type="ECO:0000313" key="1">
    <source>
        <dbReference type="EMBL" id="XBS49876.1"/>
    </source>
</evidence>
<sequence>MVVYAYTPLIRTSDGKYPVYLSDFRADNPNVSTGSWIYSENLVEFGYFPVIPKEMPEGDVVTEGAPHFNDQTQEWEQTWDVRDFTEEEIAANLVSAKDQRKADAQTVLSGDINIGIPYPYDEREYQVRVKSFDLATLLTIKNVLDADGSETTNVYPFQFLDGYKADFTHSEMTALINSVSRSHYELMKSYWTYIDSVDQATSVENIPQLPSSFL</sequence>
<accession>A0AAU7PI79</accession>
<reference evidence="1" key="1">
    <citation type="submission" date="2024-04" db="EMBL/GenBank/DDBJ databases">
        <authorList>
            <person name="Jaglan A.B."/>
            <person name="Vashisth M."/>
            <person name="Anand T."/>
            <person name="Virmani N."/>
            <person name="Bera B."/>
            <person name="Vaid R."/>
        </authorList>
    </citation>
    <scope>NUCLEOTIDE SEQUENCE</scope>
</reference>
<organism evidence="1">
    <name type="scientific">Salmonella phage SalP219</name>
    <dbReference type="NCBI Taxonomy" id="3158864"/>
    <lineage>
        <taxon>Viruses</taxon>
        <taxon>Duplodnaviria</taxon>
        <taxon>Heunggongvirae</taxon>
        <taxon>Uroviricota</taxon>
        <taxon>Caudoviricetes</taxon>
        <taxon>Vequintavirinae</taxon>
        <taxon>Seunavirus</taxon>
    </lineage>
</organism>
<name>A0AAU7PI79_9CAUD</name>
<protein>
    <submittedName>
        <fullName evidence="1">Uncharacterized protein</fullName>
    </submittedName>
</protein>
<proteinExistence type="predicted"/>